<proteinExistence type="inferred from homology"/>
<evidence type="ECO:0000256" key="2">
    <source>
        <dbReference type="ARBA" id="ARBA00007585"/>
    </source>
</evidence>
<evidence type="ECO:0000256" key="4">
    <source>
        <dbReference type="ARBA" id="ARBA00023242"/>
    </source>
</evidence>
<comment type="subcellular location">
    <subcellularLocation>
        <location evidence="1">Nucleus</location>
    </subcellularLocation>
</comment>
<dbReference type="AlphaFoldDB" id="A0A6B0S1B5"/>
<reference evidence="6" key="1">
    <citation type="submission" date="2019-10" db="EMBL/GenBank/DDBJ databases">
        <title>The sequence and de novo assembly of the wild yak genome.</title>
        <authorList>
            <person name="Liu Y."/>
        </authorList>
    </citation>
    <scope>NUCLEOTIDE SEQUENCE [LARGE SCALE GENOMIC DNA]</scope>
    <source>
        <strain evidence="6">WY2019</strain>
    </source>
</reference>
<evidence type="ECO:0000256" key="5">
    <source>
        <dbReference type="SAM" id="MobiDB-lite"/>
    </source>
</evidence>
<accession>A0A6B0S1B5</accession>
<dbReference type="GO" id="GO:0005634">
    <property type="term" value="C:nucleus"/>
    <property type="evidence" value="ECO:0007669"/>
    <property type="project" value="UniProtKB-SubCell"/>
</dbReference>
<dbReference type="GO" id="GO:0010758">
    <property type="term" value="P:regulation of macrophage chemotaxis"/>
    <property type="evidence" value="ECO:0007669"/>
    <property type="project" value="TreeGrafter"/>
</dbReference>
<feature type="region of interest" description="Disordered" evidence="5">
    <location>
        <begin position="47"/>
        <end position="76"/>
    </location>
</feature>
<dbReference type="PANTHER" id="PTHR24200">
    <property type="entry name" value="TOUCAN, ISOFORM A"/>
    <property type="match status" value="1"/>
</dbReference>
<dbReference type="Proteomes" id="UP000322234">
    <property type="component" value="Unassembled WGS sequence"/>
</dbReference>
<evidence type="ECO:0000256" key="3">
    <source>
        <dbReference type="ARBA" id="ARBA00023054"/>
    </source>
</evidence>
<sequence length="95" mass="10466">MDKHVAVSRQLSMEQAVLQESLKKKCKGNKRLSLEKEELLWKLHNGTLCSPKRSPTSPPSPSSHLGTQAPSPAPACLTQMTFLGARDRPTESLQD</sequence>
<evidence type="ECO:0000313" key="7">
    <source>
        <dbReference type="Proteomes" id="UP000322234"/>
    </source>
</evidence>
<gene>
    <name evidence="6" type="ORF">E5288_WYG015941</name>
</gene>
<evidence type="ECO:0000313" key="6">
    <source>
        <dbReference type="EMBL" id="MXQ96278.1"/>
    </source>
</evidence>
<dbReference type="GO" id="GO:0005737">
    <property type="term" value="C:cytoplasm"/>
    <property type="evidence" value="ECO:0007669"/>
    <property type="project" value="TreeGrafter"/>
</dbReference>
<dbReference type="InterPro" id="IPR051293">
    <property type="entry name" value="MTUS1/CCDC69"/>
</dbReference>
<name>A0A6B0S1B5_9CETA</name>
<dbReference type="PANTHER" id="PTHR24200:SF7">
    <property type="entry name" value="MICROTUBULE-ASSOCIATED TUMOR SUPPRESSOR 1"/>
    <property type="match status" value="1"/>
</dbReference>
<keyword evidence="7" id="KW-1185">Reference proteome</keyword>
<organism evidence="6 7">
    <name type="scientific">Bos mutus</name>
    <name type="common">wild yak</name>
    <dbReference type="NCBI Taxonomy" id="72004"/>
    <lineage>
        <taxon>Eukaryota</taxon>
        <taxon>Metazoa</taxon>
        <taxon>Chordata</taxon>
        <taxon>Craniata</taxon>
        <taxon>Vertebrata</taxon>
        <taxon>Euteleostomi</taxon>
        <taxon>Mammalia</taxon>
        <taxon>Eutheria</taxon>
        <taxon>Laurasiatheria</taxon>
        <taxon>Artiodactyla</taxon>
        <taxon>Ruminantia</taxon>
        <taxon>Pecora</taxon>
        <taxon>Bovidae</taxon>
        <taxon>Bovinae</taxon>
        <taxon>Bos</taxon>
    </lineage>
</organism>
<comment type="caution">
    <text evidence="6">The sequence shown here is derived from an EMBL/GenBank/DDBJ whole genome shotgun (WGS) entry which is preliminary data.</text>
</comment>
<dbReference type="EMBL" id="VBQZ03000156">
    <property type="protein sequence ID" value="MXQ96278.1"/>
    <property type="molecule type" value="Genomic_DNA"/>
</dbReference>
<protein>
    <submittedName>
        <fullName evidence="6">Uncharacterized protein</fullName>
    </submittedName>
</protein>
<keyword evidence="3" id="KW-0175">Coiled coil</keyword>
<keyword evidence="4" id="KW-0539">Nucleus</keyword>
<evidence type="ECO:0000256" key="1">
    <source>
        <dbReference type="ARBA" id="ARBA00004123"/>
    </source>
</evidence>
<dbReference type="GO" id="GO:0008017">
    <property type="term" value="F:microtubule binding"/>
    <property type="evidence" value="ECO:0007669"/>
    <property type="project" value="TreeGrafter"/>
</dbReference>
<comment type="similarity">
    <text evidence="2">Belongs to the MTUS1 family.</text>
</comment>